<dbReference type="AlphaFoldDB" id="A0A0C3B0D7"/>
<accession>A0A0C3B0D7</accession>
<dbReference type="InterPro" id="IPR032675">
    <property type="entry name" value="LRR_dom_sf"/>
</dbReference>
<gene>
    <name evidence="1" type="ORF">M408DRAFT_331029</name>
</gene>
<reference evidence="2" key="2">
    <citation type="submission" date="2015-01" db="EMBL/GenBank/DDBJ databases">
        <title>Evolutionary Origins and Diversification of the Mycorrhizal Mutualists.</title>
        <authorList>
            <consortium name="DOE Joint Genome Institute"/>
            <consortium name="Mycorrhizal Genomics Consortium"/>
            <person name="Kohler A."/>
            <person name="Kuo A."/>
            <person name="Nagy L.G."/>
            <person name="Floudas D."/>
            <person name="Copeland A."/>
            <person name="Barry K.W."/>
            <person name="Cichocki N."/>
            <person name="Veneault-Fourrey C."/>
            <person name="LaButti K."/>
            <person name="Lindquist E.A."/>
            <person name="Lipzen A."/>
            <person name="Lundell T."/>
            <person name="Morin E."/>
            <person name="Murat C."/>
            <person name="Riley R."/>
            <person name="Ohm R."/>
            <person name="Sun H."/>
            <person name="Tunlid A."/>
            <person name="Henrissat B."/>
            <person name="Grigoriev I.V."/>
            <person name="Hibbett D.S."/>
            <person name="Martin F."/>
        </authorList>
    </citation>
    <scope>NUCLEOTIDE SEQUENCE [LARGE SCALE GENOMIC DNA]</scope>
    <source>
        <strain evidence="2">MAFF 305830</strain>
    </source>
</reference>
<evidence type="ECO:0000313" key="1">
    <source>
        <dbReference type="EMBL" id="KIM25669.1"/>
    </source>
</evidence>
<name>A0A0C3B0D7_SERVB</name>
<reference evidence="1 2" key="1">
    <citation type="submission" date="2014-04" db="EMBL/GenBank/DDBJ databases">
        <authorList>
            <consortium name="DOE Joint Genome Institute"/>
            <person name="Kuo A."/>
            <person name="Zuccaro A."/>
            <person name="Kohler A."/>
            <person name="Nagy L.G."/>
            <person name="Floudas D."/>
            <person name="Copeland A."/>
            <person name="Barry K.W."/>
            <person name="Cichocki N."/>
            <person name="Veneault-Fourrey C."/>
            <person name="LaButti K."/>
            <person name="Lindquist E.A."/>
            <person name="Lipzen A."/>
            <person name="Lundell T."/>
            <person name="Morin E."/>
            <person name="Murat C."/>
            <person name="Sun H."/>
            <person name="Tunlid A."/>
            <person name="Henrissat B."/>
            <person name="Grigoriev I.V."/>
            <person name="Hibbett D.S."/>
            <person name="Martin F."/>
            <person name="Nordberg H.P."/>
            <person name="Cantor M.N."/>
            <person name="Hua S.X."/>
        </authorList>
    </citation>
    <scope>NUCLEOTIDE SEQUENCE [LARGE SCALE GENOMIC DNA]</scope>
    <source>
        <strain evidence="1 2">MAFF 305830</strain>
    </source>
</reference>
<dbReference type="HOGENOM" id="CLU_041331_0_0_1"/>
<dbReference type="Gene3D" id="3.80.10.10">
    <property type="entry name" value="Ribonuclease Inhibitor"/>
    <property type="match status" value="1"/>
</dbReference>
<evidence type="ECO:0008006" key="3">
    <source>
        <dbReference type="Google" id="ProtNLM"/>
    </source>
</evidence>
<proteinExistence type="predicted"/>
<sequence length="397" mass="44540">MQASDVRATQKMRVQQIRYALAACDLRQIPAISVLRIEAHDFNLRRILSYIPYFPTGTLECLDLNGDTTPSATAELWPWTAFLESFPPFSELIVRKVSAFALDGGSPLLGIKRLILQEHTTCAFPDLLLAVPNLEYLHIGPVYDQDDHDMTPGVDYSLSKLQTLSMDQLFSFPWGVRFTAPNLTSYRFTTDEGCLDDEFCAFLTACKSLHFVELGMMDDSIMPLARATSTIQHLTLILDESKLPSIHWNNPDAIPFPQLKTLTLISRSSPPQDYYKYIDSDEEEDIDMDETNPDTASTGNAKVLPNQFLDYLVMTRCLPRSHEASLLPETLLALEALKITVSSPDIPSDWMKSIHLHSATAKVTENTFSDTSITLSWIHEEAGLLGIIPESPFHEPL</sequence>
<protein>
    <recommendedName>
        <fullName evidence="3">F-box domain-containing protein</fullName>
    </recommendedName>
</protein>
<dbReference type="STRING" id="933852.A0A0C3B0D7"/>
<dbReference type="Proteomes" id="UP000054097">
    <property type="component" value="Unassembled WGS sequence"/>
</dbReference>
<evidence type="ECO:0000313" key="2">
    <source>
        <dbReference type="Proteomes" id="UP000054097"/>
    </source>
</evidence>
<keyword evidence="2" id="KW-1185">Reference proteome</keyword>
<dbReference type="EMBL" id="KN824312">
    <property type="protein sequence ID" value="KIM25669.1"/>
    <property type="molecule type" value="Genomic_DNA"/>
</dbReference>
<organism evidence="1 2">
    <name type="scientific">Serendipita vermifera MAFF 305830</name>
    <dbReference type="NCBI Taxonomy" id="933852"/>
    <lineage>
        <taxon>Eukaryota</taxon>
        <taxon>Fungi</taxon>
        <taxon>Dikarya</taxon>
        <taxon>Basidiomycota</taxon>
        <taxon>Agaricomycotina</taxon>
        <taxon>Agaricomycetes</taxon>
        <taxon>Sebacinales</taxon>
        <taxon>Serendipitaceae</taxon>
        <taxon>Serendipita</taxon>
    </lineage>
</organism>